<gene>
    <name evidence="2" type="ORF">DFH08DRAFT_800040</name>
</gene>
<proteinExistence type="predicted"/>
<name>A0AAD7AMK6_9AGAR</name>
<evidence type="ECO:0000313" key="3">
    <source>
        <dbReference type="Proteomes" id="UP001218218"/>
    </source>
</evidence>
<keyword evidence="3" id="KW-1185">Reference proteome</keyword>
<organism evidence="2 3">
    <name type="scientific">Mycena albidolilacea</name>
    <dbReference type="NCBI Taxonomy" id="1033008"/>
    <lineage>
        <taxon>Eukaryota</taxon>
        <taxon>Fungi</taxon>
        <taxon>Dikarya</taxon>
        <taxon>Basidiomycota</taxon>
        <taxon>Agaricomycotina</taxon>
        <taxon>Agaricomycetes</taxon>
        <taxon>Agaricomycetidae</taxon>
        <taxon>Agaricales</taxon>
        <taxon>Marasmiineae</taxon>
        <taxon>Mycenaceae</taxon>
        <taxon>Mycena</taxon>
    </lineage>
</organism>
<dbReference type="AlphaFoldDB" id="A0AAD7AMK6"/>
<sequence>MIDVKVWFKLGNGSPTHRGVVQHTHNTCRPQVAALFPLRAAHDCRPLAAKGGTGGNGGTFTVPGWMDTGMDAGVSRGADGKPSRASARKVSGPKAAGAGVPLTSAHIIIFGDLAVCAHKDSKSTQFVRECAGSWVFTPNLYIPKQSVDQVFESKRYDGSKRFEFWHTERARVNPIDCGQKIPKFSLLVSKIGDGHGHPDARRVAGVNWALSRVTARRLPTRTYSTTHLAGESEEKKG</sequence>
<reference evidence="2" key="1">
    <citation type="submission" date="2023-03" db="EMBL/GenBank/DDBJ databases">
        <title>Massive genome expansion in bonnet fungi (Mycena s.s.) driven by repeated elements and novel gene families across ecological guilds.</title>
        <authorList>
            <consortium name="Lawrence Berkeley National Laboratory"/>
            <person name="Harder C.B."/>
            <person name="Miyauchi S."/>
            <person name="Viragh M."/>
            <person name="Kuo A."/>
            <person name="Thoen E."/>
            <person name="Andreopoulos B."/>
            <person name="Lu D."/>
            <person name="Skrede I."/>
            <person name="Drula E."/>
            <person name="Henrissat B."/>
            <person name="Morin E."/>
            <person name="Kohler A."/>
            <person name="Barry K."/>
            <person name="LaButti K."/>
            <person name="Morin E."/>
            <person name="Salamov A."/>
            <person name="Lipzen A."/>
            <person name="Mereny Z."/>
            <person name="Hegedus B."/>
            <person name="Baldrian P."/>
            <person name="Stursova M."/>
            <person name="Weitz H."/>
            <person name="Taylor A."/>
            <person name="Grigoriev I.V."/>
            <person name="Nagy L.G."/>
            <person name="Martin F."/>
            <person name="Kauserud H."/>
        </authorList>
    </citation>
    <scope>NUCLEOTIDE SEQUENCE</scope>
    <source>
        <strain evidence="2">CBHHK002</strain>
    </source>
</reference>
<protein>
    <submittedName>
        <fullName evidence="2">Uncharacterized protein</fullName>
    </submittedName>
</protein>
<comment type="caution">
    <text evidence="2">The sequence shown here is derived from an EMBL/GenBank/DDBJ whole genome shotgun (WGS) entry which is preliminary data.</text>
</comment>
<dbReference type="EMBL" id="JARIHO010000004">
    <property type="protein sequence ID" value="KAJ7363047.1"/>
    <property type="molecule type" value="Genomic_DNA"/>
</dbReference>
<dbReference type="Proteomes" id="UP001218218">
    <property type="component" value="Unassembled WGS sequence"/>
</dbReference>
<accession>A0AAD7AMK6</accession>
<evidence type="ECO:0000256" key="1">
    <source>
        <dbReference type="SAM" id="MobiDB-lite"/>
    </source>
</evidence>
<evidence type="ECO:0000313" key="2">
    <source>
        <dbReference type="EMBL" id="KAJ7363047.1"/>
    </source>
</evidence>
<feature type="region of interest" description="Disordered" evidence="1">
    <location>
        <begin position="71"/>
        <end position="96"/>
    </location>
</feature>